<accession>A0A1Z3MLG8</accession>
<protein>
    <submittedName>
        <fullName evidence="1">Uncharacterized protein</fullName>
    </submittedName>
</protein>
<name>A0A1Z3MLG8_KLEOX</name>
<dbReference type="EMBL" id="KY913897">
    <property type="protein sequence ID" value="ASD48650.1"/>
    <property type="molecule type" value="Genomic_DNA"/>
</dbReference>
<keyword evidence="1" id="KW-0614">Plasmid</keyword>
<geneLocation type="plasmid" evidence="1">
    <name>p1</name>
</geneLocation>
<dbReference type="AlphaFoldDB" id="A0A1Z3MLG8"/>
<reference evidence="1" key="1">
    <citation type="submission" date="2017-04" db="EMBL/GenBank/DDBJ databases">
        <title>First report of Klebsiella oxytoca strain simultaneously producing NDM-1, IMP-4 and KPC-2 carbapenemases.</title>
        <authorList>
            <person name="Wang J."/>
            <person name="Li J."/>
            <person name="Yuan M."/>
            <person name="Jia Y."/>
            <person name="Zhu X."/>
            <person name="Bai L."/>
            <person name="Bai X."/>
            <person name="Fanning S."/>
        </authorList>
    </citation>
    <scope>NUCLEOTIDE SEQUENCE</scope>
    <source>
        <strain evidence="1">PKOX3</strain>
        <plasmid evidence="1">p1</plasmid>
    </source>
</reference>
<organism evidence="1">
    <name type="scientific">Klebsiella oxytoca</name>
    <dbReference type="NCBI Taxonomy" id="571"/>
    <lineage>
        <taxon>Bacteria</taxon>
        <taxon>Pseudomonadati</taxon>
        <taxon>Pseudomonadota</taxon>
        <taxon>Gammaproteobacteria</taxon>
        <taxon>Enterobacterales</taxon>
        <taxon>Enterobacteriaceae</taxon>
        <taxon>Klebsiella/Raoultella group</taxon>
        <taxon>Klebsiella</taxon>
    </lineage>
</organism>
<sequence length="113" mass="13734">MGKVQEILIGHRTFAVDIDWKRWEEERCNQLRCQKFDAWSEKWITVYQLKNSRLWPDAPIRRWPGVPLQQGKYKVLSVEAVRMAETRPDLQTWRQTRIDKKRTMDKFFEIPSL</sequence>
<dbReference type="RefSeq" id="WP_004902257.1">
    <property type="nucleotide sequence ID" value="NZ_ABJAKY020000028.1"/>
</dbReference>
<evidence type="ECO:0000313" key="1">
    <source>
        <dbReference type="EMBL" id="ASD48650.1"/>
    </source>
</evidence>
<proteinExistence type="predicted"/>